<dbReference type="InterPro" id="IPR004979">
    <property type="entry name" value="TF_AP2"/>
</dbReference>
<evidence type="ECO:0000256" key="5">
    <source>
        <dbReference type="ARBA" id="ARBA00023163"/>
    </source>
</evidence>
<dbReference type="GO" id="GO:0005634">
    <property type="term" value="C:nucleus"/>
    <property type="evidence" value="ECO:0007669"/>
    <property type="project" value="UniProtKB-SubCell"/>
</dbReference>
<dbReference type="GO" id="GO:0000977">
    <property type="term" value="F:RNA polymerase II transcription regulatory region sequence-specific DNA binding"/>
    <property type="evidence" value="ECO:0007669"/>
    <property type="project" value="TreeGrafter"/>
</dbReference>
<proteinExistence type="inferred from homology"/>
<evidence type="ECO:0000313" key="10">
    <source>
        <dbReference type="WBParaSite" id="L893_g32680.t1"/>
    </source>
</evidence>
<evidence type="ECO:0000256" key="1">
    <source>
        <dbReference type="ARBA" id="ARBA00004123"/>
    </source>
</evidence>
<keyword evidence="6" id="KW-0539">Nucleus</keyword>
<evidence type="ECO:0000256" key="7">
    <source>
        <dbReference type="SAM" id="MobiDB-lite"/>
    </source>
</evidence>
<keyword evidence="3" id="KW-0805">Transcription regulation</keyword>
<evidence type="ECO:0000256" key="3">
    <source>
        <dbReference type="ARBA" id="ARBA00023015"/>
    </source>
</evidence>
<dbReference type="GO" id="GO:0000981">
    <property type="term" value="F:DNA-binding transcription factor activity, RNA polymerase II-specific"/>
    <property type="evidence" value="ECO:0007669"/>
    <property type="project" value="TreeGrafter"/>
</dbReference>
<protein>
    <submittedName>
        <fullName evidence="10">TF_AP-2 domain-containing protein</fullName>
    </submittedName>
</protein>
<dbReference type="InterPro" id="IPR013854">
    <property type="entry name" value="TF_AP2_C"/>
</dbReference>
<reference evidence="10" key="1">
    <citation type="submission" date="2016-11" db="UniProtKB">
        <authorList>
            <consortium name="WormBaseParasite"/>
        </authorList>
    </citation>
    <scope>IDENTIFICATION</scope>
</reference>
<name>A0A1I8A450_9BILA</name>
<evidence type="ECO:0000256" key="6">
    <source>
        <dbReference type="ARBA" id="ARBA00023242"/>
    </source>
</evidence>
<keyword evidence="4" id="KW-0238">DNA-binding</keyword>
<keyword evidence="5" id="KW-0804">Transcription</keyword>
<keyword evidence="9" id="KW-1185">Reference proteome</keyword>
<evidence type="ECO:0000256" key="4">
    <source>
        <dbReference type="ARBA" id="ARBA00023125"/>
    </source>
</evidence>
<feature type="region of interest" description="Disordered" evidence="7">
    <location>
        <begin position="217"/>
        <end position="259"/>
    </location>
</feature>
<organism evidence="9 10">
    <name type="scientific">Steinernema glaseri</name>
    <dbReference type="NCBI Taxonomy" id="37863"/>
    <lineage>
        <taxon>Eukaryota</taxon>
        <taxon>Metazoa</taxon>
        <taxon>Ecdysozoa</taxon>
        <taxon>Nematoda</taxon>
        <taxon>Chromadorea</taxon>
        <taxon>Rhabditida</taxon>
        <taxon>Tylenchina</taxon>
        <taxon>Panagrolaimomorpha</taxon>
        <taxon>Strongyloidoidea</taxon>
        <taxon>Steinernematidae</taxon>
        <taxon>Steinernema</taxon>
    </lineage>
</organism>
<accession>A0A1I8A450</accession>
<evidence type="ECO:0000256" key="2">
    <source>
        <dbReference type="ARBA" id="ARBA00007770"/>
    </source>
</evidence>
<dbReference type="PANTHER" id="PTHR10812">
    <property type="entry name" value="TRANSCRIPTION FACTOR AP-2"/>
    <property type="match status" value="1"/>
</dbReference>
<dbReference type="PANTHER" id="PTHR10812:SF17">
    <property type="entry name" value="TRANSCRIPTION FACTOR AP-2, ISOFORM D"/>
    <property type="match status" value="1"/>
</dbReference>
<dbReference type="Pfam" id="PF03299">
    <property type="entry name" value="TF_AP-2"/>
    <property type="match status" value="1"/>
</dbReference>
<comment type="subcellular location">
    <subcellularLocation>
        <location evidence="1">Nucleus</location>
    </subcellularLocation>
</comment>
<dbReference type="GO" id="GO:0042127">
    <property type="term" value="P:regulation of cell population proliferation"/>
    <property type="evidence" value="ECO:0007669"/>
    <property type="project" value="TreeGrafter"/>
</dbReference>
<dbReference type="PRINTS" id="PR01748">
    <property type="entry name" value="AP2TNSCPFCT"/>
</dbReference>
<feature type="domain" description="Transcription factor AP-2 C-terminal" evidence="8">
    <location>
        <begin position="273"/>
        <end position="462"/>
    </location>
</feature>
<comment type="similarity">
    <text evidence="2">Belongs to the AP-2 family.</text>
</comment>
<feature type="compositionally biased region" description="Low complexity" evidence="7">
    <location>
        <begin position="223"/>
        <end position="247"/>
    </location>
</feature>
<dbReference type="WBParaSite" id="L893_g32680.t1">
    <property type="protein sequence ID" value="L893_g32680.t1"/>
    <property type="gene ID" value="L893_g32680"/>
</dbReference>
<sequence length="470" mass="50949">MSVAPYAYPPVLLPEHLSVRVVRRTLCSPKREHETKTADGSEVKPTGPPVHFCTCACPRETIDPPPPSSLSIRGVGRRRNANKPCGGHRRLCPGKQLTPLGYGARGRARGDAVVAVFVCLAAGRPPSATNAQTSAMDQAMLMKFCQNLAANPQMAAQYNNPVAAAILQQLIGNQRPVPQVHIQEVKEETELPKESDAASRKRPAAIQELMQMKKKRLVEQGGSKDNSPPNSPSPSSTHHETVSSTSDSGHHSESPEPQVSPLALVGVCDEQEFTKVPGRLSLLSSATKHSVTVGEVRRRLNGPEAFNMSLLGAVLRRAKMPEKSQSLVSELEAVGLGIPRGRRRKANVTLFSAFTEAEALKLVEDFHTVASECFPIEQLAALAIQKNEGQQDMLSRLRQVRDVVMTFIGLLSLDRSPVGASNPTPVFDPSLQDPLSNFSMLTHGFGTPTIVVSMKILIRYLDAQIALLEK</sequence>
<evidence type="ECO:0000313" key="9">
    <source>
        <dbReference type="Proteomes" id="UP000095287"/>
    </source>
</evidence>
<dbReference type="Proteomes" id="UP000095287">
    <property type="component" value="Unplaced"/>
</dbReference>
<dbReference type="AlphaFoldDB" id="A0A1I8A450"/>
<evidence type="ECO:0000259" key="8">
    <source>
        <dbReference type="Pfam" id="PF03299"/>
    </source>
</evidence>